<name>A0ABW3FT16_9PSEU</name>
<keyword evidence="3" id="KW-1185">Reference proteome</keyword>
<evidence type="ECO:0000313" key="3">
    <source>
        <dbReference type="Proteomes" id="UP001597018"/>
    </source>
</evidence>
<protein>
    <submittedName>
        <fullName evidence="2">TadE family type IV pilus minor pilin</fullName>
    </submittedName>
</protein>
<proteinExistence type="predicted"/>
<organism evidence="2 3">
    <name type="scientific">Saccharopolyspora rosea</name>
    <dbReference type="NCBI Taxonomy" id="524884"/>
    <lineage>
        <taxon>Bacteria</taxon>
        <taxon>Bacillati</taxon>
        <taxon>Actinomycetota</taxon>
        <taxon>Actinomycetes</taxon>
        <taxon>Pseudonocardiales</taxon>
        <taxon>Pseudonocardiaceae</taxon>
        <taxon>Saccharopolyspora</taxon>
    </lineage>
</organism>
<accession>A0ABW3FT16</accession>
<dbReference type="NCBIfam" id="NF041390">
    <property type="entry name" value="TadE_Rv3655c"/>
    <property type="match status" value="1"/>
</dbReference>
<dbReference type="EMBL" id="JBHTIW010000009">
    <property type="protein sequence ID" value="MFD0920868.1"/>
    <property type="molecule type" value="Genomic_DNA"/>
</dbReference>
<comment type="caution">
    <text evidence="2">The sequence shown here is derived from an EMBL/GenBank/DDBJ whole genome shotgun (WGS) entry which is preliminary data.</text>
</comment>
<sequence length="127" mass="12552">MSAGAVPTPRSGAGTPRDDGSVTVEAAFAICALVAVFGLVVAGIGVLCGQLRCADAAAEAARLIARGDRPRADAAVARIAPAGAALAVRIVGDEADVAVSAPFPGGLLPGRWVEARALAVLEPEVAR</sequence>
<dbReference type="Proteomes" id="UP001597018">
    <property type="component" value="Unassembled WGS sequence"/>
</dbReference>
<dbReference type="InterPro" id="IPR049790">
    <property type="entry name" value="Rv3655c/TadE"/>
</dbReference>
<evidence type="ECO:0000313" key="2">
    <source>
        <dbReference type="EMBL" id="MFD0920868.1"/>
    </source>
</evidence>
<evidence type="ECO:0000256" key="1">
    <source>
        <dbReference type="SAM" id="Phobius"/>
    </source>
</evidence>
<keyword evidence="1" id="KW-0472">Membrane</keyword>
<dbReference type="RefSeq" id="WP_345600627.1">
    <property type="nucleotide sequence ID" value="NZ_BAABLT010000011.1"/>
</dbReference>
<keyword evidence="1" id="KW-1133">Transmembrane helix</keyword>
<feature type="transmembrane region" description="Helical" evidence="1">
    <location>
        <begin position="26"/>
        <end position="48"/>
    </location>
</feature>
<gene>
    <name evidence="2" type="ORF">ACFQ16_14035</name>
</gene>
<reference evidence="3" key="1">
    <citation type="journal article" date="2019" name="Int. J. Syst. Evol. Microbiol.">
        <title>The Global Catalogue of Microorganisms (GCM) 10K type strain sequencing project: providing services to taxonomists for standard genome sequencing and annotation.</title>
        <authorList>
            <consortium name="The Broad Institute Genomics Platform"/>
            <consortium name="The Broad Institute Genome Sequencing Center for Infectious Disease"/>
            <person name="Wu L."/>
            <person name="Ma J."/>
        </authorList>
    </citation>
    <scope>NUCLEOTIDE SEQUENCE [LARGE SCALE GENOMIC DNA]</scope>
    <source>
        <strain evidence="3">CCUG 56401</strain>
    </source>
</reference>
<keyword evidence="1" id="KW-0812">Transmembrane</keyword>